<dbReference type="EMBL" id="JBHSZI010000001">
    <property type="protein sequence ID" value="MFC7057588.1"/>
    <property type="molecule type" value="Genomic_DNA"/>
</dbReference>
<evidence type="ECO:0000313" key="2">
    <source>
        <dbReference type="Proteomes" id="UP001596445"/>
    </source>
</evidence>
<proteinExistence type="predicted"/>
<gene>
    <name evidence="1" type="ORF">ACFQQG_04615</name>
</gene>
<evidence type="ECO:0008006" key="3">
    <source>
        <dbReference type="Google" id="ProtNLM"/>
    </source>
</evidence>
<accession>A0ABD5W0A5</accession>
<comment type="caution">
    <text evidence="1">The sequence shown here is derived from an EMBL/GenBank/DDBJ whole genome shotgun (WGS) entry which is preliminary data.</text>
</comment>
<dbReference type="AlphaFoldDB" id="A0ABD5W0A5"/>
<evidence type="ECO:0000313" key="1">
    <source>
        <dbReference type="EMBL" id="MFC7057588.1"/>
    </source>
</evidence>
<protein>
    <recommendedName>
        <fullName evidence="3">RNA-binding protein</fullName>
    </recommendedName>
</protein>
<reference evidence="1 2" key="1">
    <citation type="journal article" date="2019" name="Int. J. Syst. Evol. Microbiol.">
        <title>The Global Catalogue of Microorganisms (GCM) 10K type strain sequencing project: providing services to taxonomists for standard genome sequencing and annotation.</title>
        <authorList>
            <consortium name="The Broad Institute Genomics Platform"/>
            <consortium name="The Broad Institute Genome Sequencing Center for Infectious Disease"/>
            <person name="Wu L."/>
            <person name="Ma J."/>
        </authorList>
    </citation>
    <scope>NUCLEOTIDE SEQUENCE [LARGE SCALE GENOMIC DNA]</scope>
    <source>
        <strain evidence="1 2">JCM 30072</strain>
    </source>
</reference>
<dbReference type="Proteomes" id="UP001596445">
    <property type="component" value="Unassembled WGS sequence"/>
</dbReference>
<keyword evidence="2" id="KW-1185">Reference proteome</keyword>
<sequence length="70" mass="7812">MHPVECRRNVGNQHLQELNILLSETVLVEQCDDDERALGVVGHVERDSVRAIVADRGCLFLVVGPLYQVS</sequence>
<name>A0ABD5W0A5_9EURY</name>
<organism evidence="1 2">
    <name type="scientific">Halovenus salina</name>
    <dbReference type="NCBI Taxonomy" id="1510225"/>
    <lineage>
        <taxon>Archaea</taxon>
        <taxon>Methanobacteriati</taxon>
        <taxon>Methanobacteriota</taxon>
        <taxon>Stenosarchaea group</taxon>
        <taxon>Halobacteria</taxon>
        <taxon>Halobacteriales</taxon>
        <taxon>Haloarculaceae</taxon>
        <taxon>Halovenus</taxon>
    </lineage>
</organism>